<dbReference type="HOGENOM" id="CLU_2347166_0_0_1"/>
<proteinExistence type="predicted"/>
<name>A0A0A1V9F8_9HYPO</name>
<reference evidence="2 3" key="1">
    <citation type="submission" date="2014-02" db="EMBL/GenBank/DDBJ databases">
        <title>The genome sequence of the entomopathogenic fungus Metarhizium robertsii ARSEF 2575.</title>
        <authorList>
            <person name="Giuliano Garisto Donzelli B."/>
            <person name="Roe B.A."/>
            <person name="Macmil S.L."/>
            <person name="Krasnoff S.B."/>
            <person name="Gibson D.M."/>
        </authorList>
    </citation>
    <scope>NUCLEOTIDE SEQUENCE [LARGE SCALE GENOMIC DNA]</scope>
    <source>
        <strain evidence="2 3">ARSEF 2575</strain>
    </source>
</reference>
<sequence>MAPQRENNNRGGGKRRNTGPLDSELVNTSQRGGAQVNVKAPTPNFLGKRQCTHFVNVVNTIVRHEGMLQGLELDPGSRNPILPDRSYIAVAKMPGFV</sequence>
<organism evidence="2 3">
    <name type="scientific">Metarhizium robertsii</name>
    <dbReference type="NCBI Taxonomy" id="568076"/>
    <lineage>
        <taxon>Eukaryota</taxon>
        <taxon>Fungi</taxon>
        <taxon>Dikarya</taxon>
        <taxon>Ascomycota</taxon>
        <taxon>Pezizomycotina</taxon>
        <taxon>Sordariomycetes</taxon>
        <taxon>Hypocreomycetidae</taxon>
        <taxon>Hypocreales</taxon>
        <taxon>Clavicipitaceae</taxon>
        <taxon>Metarhizium</taxon>
    </lineage>
</organism>
<feature type="region of interest" description="Disordered" evidence="1">
    <location>
        <begin position="1"/>
        <end position="41"/>
    </location>
</feature>
<protein>
    <submittedName>
        <fullName evidence="2">Uncharacterized protein</fullName>
    </submittedName>
</protein>
<evidence type="ECO:0000313" key="2">
    <source>
        <dbReference type="EMBL" id="EXV06525.1"/>
    </source>
</evidence>
<evidence type="ECO:0000313" key="3">
    <source>
        <dbReference type="Proteomes" id="UP000030151"/>
    </source>
</evidence>
<gene>
    <name evidence="2" type="ORF">X797_001245</name>
</gene>
<evidence type="ECO:0000256" key="1">
    <source>
        <dbReference type="SAM" id="MobiDB-lite"/>
    </source>
</evidence>
<dbReference type="Proteomes" id="UP000030151">
    <property type="component" value="Unassembled WGS sequence"/>
</dbReference>
<comment type="caution">
    <text evidence="2">The sequence shown here is derived from an EMBL/GenBank/DDBJ whole genome shotgun (WGS) entry which is preliminary data.</text>
</comment>
<dbReference type="EMBL" id="JELW01000001">
    <property type="protein sequence ID" value="EXV06525.1"/>
    <property type="molecule type" value="Genomic_DNA"/>
</dbReference>
<dbReference type="AlphaFoldDB" id="A0A0A1V9F8"/>
<accession>A0A0A1V9F8</accession>